<dbReference type="STRING" id="1122170.GCA_000701265_01973"/>
<dbReference type="InterPro" id="IPR018740">
    <property type="entry name" value="DUF2282_membr"/>
</dbReference>
<proteinExistence type="predicted"/>
<accession>A0A378LSN6</accession>
<feature type="signal peptide" evidence="1">
    <location>
        <begin position="1"/>
        <end position="23"/>
    </location>
</feature>
<organism evidence="2 3">
    <name type="scientific">Legionella wadsworthii</name>
    <dbReference type="NCBI Taxonomy" id="28088"/>
    <lineage>
        <taxon>Bacteria</taxon>
        <taxon>Pseudomonadati</taxon>
        <taxon>Pseudomonadota</taxon>
        <taxon>Gammaproteobacteria</taxon>
        <taxon>Legionellales</taxon>
        <taxon>Legionellaceae</taxon>
        <taxon>Legionella</taxon>
    </lineage>
</organism>
<name>A0A378LSN6_9GAMM</name>
<reference evidence="2 3" key="1">
    <citation type="submission" date="2018-06" db="EMBL/GenBank/DDBJ databases">
        <authorList>
            <consortium name="Pathogen Informatics"/>
            <person name="Doyle S."/>
        </authorList>
    </citation>
    <scope>NUCLEOTIDE SEQUENCE [LARGE SCALE GENOMIC DNA]</scope>
    <source>
        <strain evidence="2 3">NCTC11532</strain>
    </source>
</reference>
<dbReference type="RefSeq" id="WP_031567582.1">
    <property type="nucleotide sequence ID" value="NZ_CAAAIS010000007.1"/>
</dbReference>
<sequence length="90" mass="9709">MRKRTIQNSAVIAAALGASIASIYTNTDWLSEKSQTGELERCYNIVRTGKNDCATSKHSCSAQATSDQDPEEYIVLPKGLCERIAGGKSV</sequence>
<gene>
    <name evidence="2" type="ORF">NCTC11532_01045</name>
</gene>
<dbReference type="Proteomes" id="UP000255297">
    <property type="component" value="Unassembled WGS sequence"/>
</dbReference>
<dbReference type="AlphaFoldDB" id="A0A378LSN6"/>
<protein>
    <submittedName>
        <fullName evidence="2">Signal peptide protein</fullName>
    </submittedName>
</protein>
<dbReference type="EMBL" id="UGPB01000001">
    <property type="protein sequence ID" value="STY28868.1"/>
    <property type="molecule type" value="Genomic_DNA"/>
</dbReference>
<evidence type="ECO:0000256" key="1">
    <source>
        <dbReference type="SAM" id="SignalP"/>
    </source>
</evidence>
<dbReference type="OrthoDB" id="1551288at2"/>
<evidence type="ECO:0000313" key="2">
    <source>
        <dbReference type="EMBL" id="STY28868.1"/>
    </source>
</evidence>
<keyword evidence="3" id="KW-1185">Reference proteome</keyword>
<keyword evidence="1" id="KW-0732">Signal</keyword>
<evidence type="ECO:0000313" key="3">
    <source>
        <dbReference type="Proteomes" id="UP000255297"/>
    </source>
</evidence>
<feature type="chain" id="PRO_5017078139" evidence="1">
    <location>
        <begin position="24"/>
        <end position="90"/>
    </location>
</feature>
<dbReference type="Pfam" id="PF10048">
    <property type="entry name" value="DUF2282"/>
    <property type="match status" value="1"/>
</dbReference>